<dbReference type="InterPro" id="IPR045738">
    <property type="entry name" value="DUF6088"/>
</dbReference>
<dbReference type="Pfam" id="PF19570">
    <property type="entry name" value="DUF6088"/>
    <property type="match status" value="1"/>
</dbReference>
<sequence>MSSSNTLNVSKKVQQYVSHLNKGKPFTLDQVVKKKELPVQQRNNASKALQRMVADRLLVRLSNGTYYRPKESRFGSLPLETKEIVKVVTKSKKATVVPAGAFAINALGLDTQLPMVSSYYISVRMRTQFIADSIKFEYKESLQHFSQKFSVKDEEIKYLGLLFWSALTYLDRHTSDLYASKLTNKFTSSMDQPTQDRFLSALPPSMKWAKEILKTNESLHRNSK</sequence>
<accession>A0ABV4LV79</accession>
<keyword evidence="2" id="KW-1185">Reference proteome</keyword>
<dbReference type="Proteomes" id="UP001569200">
    <property type="component" value="Unassembled WGS sequence"/>
</dbReference>
<proteinExistence type="predicted"/>
<evidence type="ECO:0000313" key="1">
    <source>
        <dbReference type="EMBL" id="MEZ8182339.1"/>
    </source>
</evidence>
<dbReference type="RefSeq" id="WP_371691079.1">
    <property type="nucleotide sequence ID" value="NZ_JBGONW010000027.1"/>
</dbReference>
<name>A0ABV4LV79_VIBSP</name>
<evidence type="ECO:0000313" key="2">
    <source>
        <dbReference type="Proteomes" id="UP001569200"/>
    </source>
</evidence>
<comment type="caution">
    <text evidence="1">The sequence shown here is derived from an EMBL/GenBank/DDBJ whole genome shotgun (WGS) entry which is preliminary data.</text>
</comment>
<reference evidence="1 2" key="1">
    <citation type="submission" date="2024-06" db="EMBL/GenBank/DDBJ databases">
        <authorList>
            <person name="Steensen K."/>
            <person name="Seneca J."/>
            <person name="Bartlau N."/>
            <person name="Yu A.X."/>
            <person name="Polz M.F."/>
        </authorList>
    </citation>
    <scope>NUCLEOTIDE SEQUENCE [LARGE SCALE GENOMIC DNA]</scope>
    <source>
        <strain evidence="1 2">1F145</strain>
    </source>
</reference>
<dbReference type="EMBL" id="JBGOOW010000021">
    <property type="protein sequence ID" value="MEZ8182339.1"/>
    <property type="molecule type" value="Genomic_DNA"/>
</dbReference>
<organism evidence="1 2">
    <name type="scientific">Vibrio splendidus</name>
    <dbReference type="NCBI Taxonomy" id="29497"/>
    <lineage>
        <taxon>Bacteria</taxon>
        <taxon>Pseudomonadati</taxon>
        <taxon>Pseudomonadota</taxon>
        <taxon>Gammaproteobacteria</taxon>
        <taxon>Vibrionales</taxon>
        <taxon>Vibrionaceae</taxon>
        <taxon>Vibrio</taxon>
    </lineage>
</organism>
<protein>
    <submittedName>
        <fullName evidence="1">DUF6088 family protein</fullName>
    </submittedName>
</protein>
<gene>
    <name evidence="1" type="ORF">ACED33_16755</name>
</gene>